<feature type="transmembrane region" description="Helical" evidence="1">
    <location>
        <begin position="84"/>
        <end position="103"/>
    </location>
</feature>
<dbReference type="Proteomes" id="UP000075615">
    <property type="component" value="Unassembled WGS sequence"/>
</dbReference>
<organism evidence="2 3">
    <name type="scientific">Roseivirga echinicomitans</name>
    <dbReference type="NCBI Taxonomy" id="296218"/>
    <lineage>
        <taxon>Bacteria</taxon>
        <taxon>Pseudomonadati</taxon>
        <taxon>Bacteroidota</taxon>
        <taxon>Cytophagia</taxon>
        <taxon>Cytophagales</taxon>
        <taxon>Roseivirgaceae</taxon>
        <taxon>Roseivirga</taxon>
    </lineage>
</organism>
<dbReference type="AlphaFoldDB" id="A0A150XUJ0"/>
<accession>A0A150XUJ0</accession>
<feature type="transmembrane region" description="Helical" evidence="1">
    <location>
        <begin position="52"/>
        <end position="78"/>
    </location>
</feature>
<evidence type="ECO:0000256" key="1">
    <source>
        <dbReference type="SAM" id="Phobius"/>
    </source>
</evidence>
<name>A0A150XUJ0_9BACT</name>
<reference evidence="2 3" key="1">
    <citation type="submission" date="2016-01" db="EMBL/GenBank/DDBJ databases">
        <title>Genome sequencing of Roseivirga echinicomitans KMM 6058.</title>
        <authorList>
            <person name="Selvaratnam C."/>
            <person name="Thevarajoo S."/>
            <person name="Goh K.M."/>
            <person name="Ee R."/>
            <person name="Chan K.-G."/>
            <person name="Chong C.S."/>
        </authorList>
    </citation>
    <scope>NUCLEOTIDE SEQUENCE [LARGE SCALE GENOMIC DNA]</scope>
    <source>
        <strain evidence="2 3">KMM 6058</strain>
    </source>
</reference>
<proteinExistence type="predicted"/>
<dbReference type="STRING" id="296218.AWN68_15760"/>
<evidence type="ECO:0000313" key="3">
    <source>
        <dbReference type="Proteomes" id="UP000075615"/>
    </source>
</evidence>
<dbReference type="RefSeq" id="WP_068413077.1">
    <property type="nucleotide sequence ID" value="NZ_LRDB01000004.1"/>
</dbReference>
<evidence type="ECO:0000313" key="2">
    <source>
        <dbReference type="EMBL" id="KYG82295.1"/>
    </source>
</evidence>
<keyword evidence="3" id="KW-1185">Reference proteome</keyword>
<dbReference type="EMBL" id="LRDB01000004">
    <property type="protein sequence ID" value="KYG82295.1"/>
    <property type="molecule type" value="Genomic_DNA"/>
</dbReference>
<comment type="caution">
    <text evidence="2">The sequence shown here is derived from an EMBL/GenBank/DDBJ whole genome shotgun (WGS) entry which is preliminary data.</text>
</comment>
<keyword evidence="1" id="KW-1133">Transmembrane helix</keyword>
<protein>
    <recommendedName>
        <fullName evidence="4">DUF983 domain-containing protein</fullName>
    </recommendedName>
</protein>
<keyword evidence="1" id="KW-0472">Membrane</keyword>
<gene>
    <name evidence="2" type="ORF">AWN68_15760</name>
</gene>
<dbReference type="OrthoDB" id="9790326at2"/>
<evidence type="ECO:0008006" key="4">
    <source>
        <dbReference type="Google" id="ProtNLM"/>
    </source>
</evidence>
<sequence>MSRFTALRKGKCPKCETGKVFITNGNILKLKGPIMHENCPHCNYKFEREPGYFYGAMFMSYGITMAEALVTFIIIQIFNLNLSVDGTMGVIVAVILILIFPNYKFSRILWMYIFTRKEGNEPTTK</sequence>
<keyword evidence="1" id="KW-0812">Transmembrane</keyword>